<organism evidence="4 5">
    <name type="scientific">Microlunatus parietis</name>
    <dbReference type="NCBI Taxonomy" id="682979"/>
    <lineage>
        <taxon>Bacteria</taxon>
        <taxon>Bacillati</taxon>
        <taxon>Actinomycetota</taxon>
        <taxon>Actinomycetes</taxon>
        <taxon>Propionibacteriales</taxon>
        <taxon>Propionibacteriaceae</taxon>
        <taxon>Microlunatus</taxon>
    </lineage>
</organism>
<dbReference type="Pfam" id="PF13400">
    <property type="entry name" value="Tad"/>
    <property type="match status" value="1"/>
</dbReference>
<feature type="compositionally biased region" description="Low complexity" evidence="1">
    <location>
        <begin position="24"/>
        <end position="33"/>
    </location>
</feature>
<evidence type="ECO:0000313" key="4">
    <source>
        <dbReference type="EMBL" id="NYE71615.1"/>
    </source>
</evidence>
<feature type="region of interest" description="Disordered" evidence="1">
    <location>
        <begin position="1"/>
        <end position="51"/>
    </location>
</feature>
<dbReference type="EMBL" id="JACCBU010000001">
    <property type="protein sequence ID" value="NYE71615.1"/>
    <property type="molecule type" value="Genomic_DNA"/>
</dbReference>
<comment type="caution">
    <text evidence="4">The sequence shown here is derived from an EMBL/GenBank/DDBJ whole genome shotgun (WGS) entry which is preliminary data.</text>
</comment>
<keyword evidence="2" id="KW-0812">Transmembrane</keyword>
<accession>A0A7Y9I7D4</accession>
<evidence type="ECO:0000256" key="2">
    <source>
        <dbReference type="SAM" id="Phobius"/>
    </source>
</evidence>
<evidence type="ECO:0000259" key="3">
    <source>
        <dbReference type="Pfam" id="PF13400"/>
    </source>
</evidence>
<dbReference type="NCBIfam" id="TIGR03816">
    <property type="entry name" value="tadE_like_DECH"/>
    <property type="match status" value="1"/>
</dbReference>
<keyword evidence="5" id="KW-1185">Reference proteome</keyword>
<keyword evidence="2" id="KW-1133">Transmembrane helix</keyword>
<evidence type="ECO:0000256" key="1">
    <source>
        <dbReference type="SAM" id="MobiDB-lite"/>
    </source>
</evidence>
<dbReference type="InterPro" id="IPR021202">
    <property type="entry name" value="Rv3654c-like"/>
</dbReference>
<dbReference type="AlphaFoldDB" id="A0A7Y9I7D4"/>
<keyword evidence="2" id="KW-0472">Membrane</keyword>
<sequence>MITNSRRRGSGGTRWTPGPPTPGRPAAGRLRPQGGAGIGHTGHGPAGRRLLPLRDERGSGTMLMVGAMIVITVLAFVGTTVAGYAVSVHQARSAADLAALSGAVARSDGTDGCAAAKSIARANRATVTDCDVVGDQLDFVITVQVRQEVPPLMPGLPRSVAAKAHAGPVSSPP</sequence>
<proteinExistence type="predicted"/>
<protein>
    <submittedName>
        <fullName evidence="4">Secretion/DNA translocation related TadE-like protein</fullName>
    </submittedName>
</protein>
<name>A0A7Y9I7D4_9ACTN</name>
<feature type="transmembrane region" description="Helical" evidence="2">
    <location>
        <begin position="63"/>
        <end position="86"/>
    </location>
</feature>
<dbReference type="Proteomes" id="UP000569914">
    <property type="component" value="Unassembled WGS sequence"/>
</dbReference>
<reference evidence="4 5" key="1">
    <citation type="submission" date="2020-07" db="EMBL/GenBank/DDBJ databases">
        <title>Sequencing the genomes of 1000 actinobacteria strains.</title>
        <authorList>
            <person name="Klenk H.-P."/>
        </authorList>
    </citation>
    <scope>NUCLEOTIDE SEQUENCE [LARGE SCALE GENOMIC DNA]</scope>
    <source>
        <strain evidence="4 5">DSM 22083</strain>
    </source>
</reference>
<dbReference type="InterPro" id="IPR028087">
    <property type="entry name" value="Tad_N"/>
</dbReference>
<feature type="domain" description="Putative Flp pilus-assembly TadG-like N-terminal" evidence="3">
    <location>
        <begin position="58"/>
        <end position="105"/>
    </location>
</feature>
<dbReference type="RefSeq" id="WP_179751887.1">
    <property type="nucleotide sequence ID" value="NZ_JACCBU010000001.1"/>
</dbReference>
<gene>
    <name evidence="4" type="ORF">BKA15_002944</name>
</gene>
<evidence type="ECO:0000313" key="5">
    <source>
        <dbReference type="Proteomes" id="UP000569914"/>
    </source>
</evidence>
<feature type="compositionally biased region" description="Gly residues" evidence="1">
    <location>
        <begin position="34"/>
        <end position="45"/>
    </location>
</feature>